<feature type="domain" description="Protein kinase" evidence="7">
    <location>
        <begin position="58"/>
        <end position="370"/>
    </location>
</feature>
<accession>A0A8H5HX94</accession>
<comment type="caution">
    <text evidence="8">The sequence shown here is derived from an EMBL/GenBank/DDBJ whole genome shotgun (WGS) entry which is preliminary data.</text>
</comment>
<gene>
    <name evidence="8" type="ORF">D9757_004062</name>
</gene>
<comment type="catalytic activity">
    <reaction evidence="3">
        <text>L-threonyl-[protein] + ATP = O-phospho-L-threonyl-[protein] + ADP + H(+)</text>
        <dbReference type="Rhea" id="RHEA:46608"/>
        <dbReference type="Rhea" id="RHEA-COMP:11060"/>
        <dbReference type="Rhea" id="RHEA-COMP:11605"/>
        <dbReference type="ChEBI" id="CHEBI:15378"/>
        <dbReference type="ChEBI" id="CHEBI:30013"/>
        <dbReference type="ChEBI" id="CHEBI:30616"/>
        <dbReference type="ChEBI" id="CHEBI:61977"/>
        <dbReference type="ChEBI" id="CHEBI:456216"/>
        <dbReference type="EC" id="2.7.11.1"/>
    </reaction>
</comment>
<evidence type="ECO:0000256" key="3">
    <source>
        <dbReference type="ARBA" id="ARBA00047899"/>
    </source>
</evidence>
<feature type="region of interest" description="Disordered" evidence="6">
    <location>
        <begin position="471"/>
        <end position="499"/>
    </location>
</feature>
<name>A0A8H5HX94_9AGAR</name>
<dbReference type="GO" id="GO:0005524">
    <property type="term" value="F:ATP binding"/>
    <property type="evidence" value="ECO:0007669"/>
    <property type="project" value="InterPro"/>
</dbReference>
<sequence length="833" mass="92686">MSLSWIHRKKRIQELLKSTGDENQDALALDSILHGQLVIGKTARTTEIDSLRFQDEDLQVLGTLEYGQFGVIDVVTCRLDSRVYVRKSIEKKFALRTREQCSPQFERDILLKALRTKTSWAPHLLCAYHTPTHLNIVMDYVEGGTLWDVLESSPLGGRISEDDLRWWAPQIASAINWCHTQGFVHRCAPTMSLQTTSSSSSLSDIKPHNFVITPSAHVQLIDFGSAAPLQPPGEDGSHLIPKQYCAVPCGTCDYISPEILKAHERALVALEIEDTQDPALADEDEEYGLETDWWSMGAMLYEMVYGVAPFFAEDIRRTYFKIMDHRRNLRFNINVPVTVEYQNFLQRLLTDAEFRLGRRNFAEITQHPFFDGVDWDNLVGQTQPLHLHLPQFTYVTPEVKANTSERHSEESSQPFAFSIFFQSSAATPSPGLSILHEKTSIKNRPLSETSSISANAFIGFSWGPVKNAFPDAHTGTPAEKGQPSLSGLSPNLQPNLNTPRPLRIPSAWLTPQTLSLPRNTRPVLSAAGDAHAFSTPVRSTDLPNTHYCTQTLPRTLGSTIRRTITRRAVSNREAMKQLVDCIGMSARKKVLESGRKPRILNGIGTRSSLSRSAGSTMRKELRFVPDTDVILPRFEHSSLQYQKESSGHSSGIGRFFGTNLDGLNGGYSDSGDGLTTGSDTEDTPTDIESEAPPSPSPSPRPGSAMSMSMMSKRSGTPTLTSTFSQRLSTPSLTSRSFHNLVVASGSAPRTRRNRSTSGESAGRTRHANREDEVPDDLDVEAEEVEAGTRETTRSAVSFENETLNEFDERYSAIMEDIAVLERRLDRFQRLVGQ</sequence>
<evidence type="ECO:0000313" key="8">
    <source>
        <dbReference type="EMBL" id="KAF5391009.1"/>
    </source>
</evidence>
<comment type="catalytic activity">
    <reaction evidence="4">
        <text>L-seryl-[protein] + ATP = O-phospho-L-seryl-[protein] + ADP + H(+)</text>
        <dbReference type="Rhea" id="RHEA:17989"/>
        <dbReference type="Rhea" id="RHEA-COMP:9863"/>
        <dbReference type="Rhea" id="RHEA-COMP:11604"/>
        <dbReference type="ChEBI" id="CHEBI:15378"/>
        <dbReference type="ChEBI" id="CHEBI:29999"/>
        <dbReference type="ChEBI" id="CHEBI:30616"/>
        <dbReference type="ChEBI" id="CHEBI:83421"/>
        <dbReference type="ChEBI" id="CHEBI:456216"/>
        <dbReference type="EC" id="2.7.11.1"/>
    </reaction>
</comment>
<evidence type="ECO:0000256" key="2">
    <source>
        <dbReference type="ARBA" id="ARBA00038271"/>
    </source>
</evidence>
<feature type="compositionally biased region" description="Polar residues" evidence="6">
    <location>
        <begin position="483"/>
        <end position="498"/>
    </location>
</feature>
<feature type="coiled-coil region" evidence="5">
    <location>
        <begin position="803"/>
        <end position="830"/>
    </location>
</feature>
<comment type="similarity">
    <text evidence="2">Belongs to the protein kinase superfamily. STE Ser/Thr protein kinase family. COT1 subfamily.</text>
</comment>
<evidence type="ECO:0000256" key="6">
    <source>
        <dbReference type="SAM" id="MobiDB-lite"/>
    </source>
</evidence>
<feature type="compositionally biased region" description="Low complexity" evidence="6">
    <location>
        <begin position="701"/>
        <end position="715"/>
    </location>
</feature>
<dbReference type="Gene3D" id="3.30.200.20">
    <property type="entry name" value="Phosphorylase Kinase, domain 1"/>
    <property type="match status" value="1"/>
</dbReference>
<reference evidence="8 9" key="1">
    <citation type="journal article" date="2020" name="ISME J.">
        <title>Uncovering the hidden diversity of litter-decomposition mechanisms in mushroom-forming fungi.</title>
        <authorList>
            <person name="Floudas D."/>
            <person name="Bentzer J."/>
            <person name="Ahren D."/>
            <person name="Johansson T."/>
            <person name="Persson P."/>
            <person name="Tunlid A."/>
        </authorList>
    </citation>
    <scope>NUCLEOTIDE SEQUENCE [LARGE SCALE GENOMIC DNA]</scope>
    <source>
        <strain evidence="8 9">CBS 406.79</strain>
    </source>
</reference>
<dbReference type="PROSITE" id="PS50011">
    <property type="entry name" value="PROTEIN_KINASE_DOM"/>
    <property type="match status" value="1"/>
</dbReference>
<dbReference type="EMBL" id="JAACJN010000012">
    <property type="protein sequence ID" value="KAF5391009.1"/>
    <property type="molecule type" value="Genomic_DNA"/>
</dbReference>
<feature type="region of interest" description="Disordered" evidence="6">
    <location>
        <begin position="666"/>
        <end position="792"/>
    </location>
</feature>
<keyword evidence="5" id="KW-0175">Coiled coil</keyword>
<dbReference type="GO" id="GO:0005737">
    <property type="term" value="C:cytoplasm"/>
    <property type="evidence" value="ECO:0007669"/>
    <property type="project" value="TreeGrafter"/>
</dbReference>
<evidence type="ECO:0000256" key="5">
    <source>
        <dbReference type="SAM" id="Coils"/>
    </source>
</evidence>
<dbReference type="Pfam" id="PF00069">
    <property type="entry name" value="Pkinase"/>
    <property type="match status" value="1"/>
</dbReference>
<dbReference type="InterPro" id="IPR000719">
    <property type="entry name" value="Prot_kinase_dom"/>
</dbReference>
<dbReference type="PANTHER" id="PTHR22988">
    <property type="entry name" value="MYOTONIC DYSTROPHY S/T KINASE-RELATED"/>
    <property type="match status" value="1"/>
</dbReference>
<feature type="compositionally biased region" description="Polar residues" evidence="6">
    <location>
        <begin position="716"/>
        <end position="737"/>
    </location>
</feature>
<dbReference type="SMART" id="SM00220">
    <property type="entry name" value="S_TKc"/>
    <property type="match status" value="1"/>
</dbReference>
<keyword evidence="9" id="KW-1185">Reference proteome</keyword>
<organism evidence="8 9">
    <name type="scientific">Collybiopsis confluens</name>
    <dbReference type="NCBI Taxonomy" id="2823264"/>
    <lineage>
        <taxon>Eukaryota</taxon>
        <taxon>Fungi</taxon>
        <taxon>Dikarya</taxon>
        <taxon>Basidiomycota</taxon>
        <taxon>Agaricomycotina</taxon>
        <taxon>Agaricomycetes</taxon>
        <taxon>Agaricomycetidae</taxon>
        <taxon>Agaricales</taxon>
        <taxon>Marasmiineae</taxon>
        <taxon>Omphalotaceae</taxon>
        <taxon>Collybiopsis</taxon>
    </lineage>
</organism>
<keyword evidence="1" id="KW-0597">Phosphoprotein</keyword>
<dbReference type="GO" id="GO:0004674">
    <property type="term" value="F:protein serine/threonine kinase activity"/>
    <property type="evidence" value="ECO:0007669"/>
    <property type="project" value="UniProtKB-EC"/>
</dbReference>
<dbReference type="AlphaFoldDB" id="A0A8H5HX94"/>
<evidence type="ECO:0000256" key="4">
    <source>
        <dbReference type="ARBA" id="ARBA00048679"/>
    </source>
</evidence>
<dbReference type="SUPFAM" id="SSF56112">
    <property type="entry name" value="Protein kinase-like (PK-like)"/>
    <property type="match status" value="1"/>
</dbReference>
<dbReference type="InterPro" id="IPR050839">
    <property type="entry name" value="Rho-assoc_Ser/Thr_Kinase"/>
</dbReference>
<dbReference type="Gene3D" id="1.10.510.10">
    <property type="entry name" value="Transferase(Phosphotransferase) domain 1"/>
    <property type="match status" value="1"/>
</dbReference>
<protein>
    <recommendedName>
        <fullName evidence="7">Protein kinase domain-containing protein</fullName>
    </recommendedName>
</protein>
<proteinExistence type="inferred from homology"/>
<dbReference type="OrthoDB" id="3359639at2759"/>
<evidence type="ECO:0000259" key="7">
    <source>
        <dbReference type="PROSITE" id="PS50011"/>
    </source>
</evidence>
<evidence type="ECO:0000313" key="9">
    <source>
        <dbReference type="Proteomes" id="UP000518752"/>
    </source>
</evidence>
<feature type="compositionally biased region" description="Acidic residues" evidence="6">
    <location>
        <begin position="772"/>
        <end position="785"/>
    </location>
</feature>
<feature type="compositionally biased region" description="Acidic residues" evidence="6">
    <location>
        <begin position="679"/>
        <end position="689"/>
    </location>
</feature>
<dbReference type="InterPro" id="IPR011009">
    <property type="entry name" value="Kinase-like_dom_sf"/>
</dbReference>
<dbReference type="GO" id="GO:0005856">
    <property type="term" value="C:cytoskeleton"/>
    <property type="evidence" value="ECO:0007669"/>
    <property type="project" value="TreeGrafter"/>
</dbReference>
<dbReference type="PANTHER" id="PTHR22988:SF71">
    <property type="entry name" value="CITRON RHO-INTERACTING KINASE"/>
    <property type="match status" value="1"/>
</dbReference>
<dbReference type="GO" id="GO:0031032">
    <property type="term" value="P:actomyosin structure organization"/>
    <property type="evidence" value="ECO:0007669"/>
    <property type="project" value="TreeGrafter"/>
</dbReference>
<evidence type="ECO:0000256" key="1">
    <source>
        <dbReference type="ARBA" id="ARBA00022553"/>
    </source>
</evidence>
<dbReference type="Proteomes" id="UP000518752">
    <property type="component" value="Unassembled WGS sequence"/>
</dbReference>